<feature type="active site" description="Pros-phosphohistidine intermediate; for EIIB activity" evidence="8">
    <location>
        <position position="14"/>
    </location>
</feature>
<keyword evidence="4" id="KW-0762">Sugar transport</keyword>
<sequence>MKIVLSRIDDRFIHGQVLTRWIKVNEADRIIIVSDEVAADEMRKTLILSVAPSNVKASAVSISKMEKAFHSPRYNDTTAMLLFENPSDIVSLIEAGVPIKTVNVGGMRFANDRKQITKSVSVSEKDISAFERLDQLGVKLELRQLPSDSSEDFIQILRNEIKSIGR</sequence>
<evidence type="ECO:0000256" key="9">
    <source>
        <dbReference type="PIRSR" id="PIRSR618455-2"/>
    </source>
</evidence>
<keyword evidence="2" id="KW-0813">Transport</keyword>
<feature type="modified residue" description="Phosphohistidine; by EIIA" evidence="9">
    <location>
        <position position="14"/>
    </location>
</feature>
<dbReference type="Proteomes" id="UP000319671">
    <property type="component" value="Unassembled WGS sequence"/>
</dbReference>
<keyword evidence="6" id="KW-0598">Phosphotransferase system</keyword>
<dbReference type="SUPFAM" id="SSF52728">
    <property type="entry name" value="PTS IIb component"/>
    <property type="match status" value="1"/>
</dbReference>
<keyword evidence="5" id="KW-0808">Transferase</keyword>
<dbReference type="InterPro" id="IPR004720">
    <property type="entry name" value="PTS_IIB_sorbose-sp"/>
</dbReference>
<dbReference type="Gene3D" id="3.40.35.10">
    <property type="entry name" value="Phosphotransferase system, sorbose subfamily IIB component"/>
    <property type="match status" value="1"/>
</dbReference>
<dbReference type="Pfam" id="PF03830">
    <property type="entry name" value="PTSIIB_sorb"/>
    <property type="match status" value="1"/>
</dbReference>
<evidence type="ECO:0000256" key="1">
    <source>
        <dbReference type="ARBA" id="ARBA00004496"/>
    </source>
</evidence>
<dbReference type="RefSeq" id="WP_144567281.1">
    <property type="nucleotide sequence ID" value="NZ_VIVN01000013.1"/>
</dbReference>
<evidence type="ECO:0000256" key="8">
    <source>
        <dbReference type="PIRSR" id="PIRSR618455-1"/>
    </source>
</evidence>
<proteinExistence type="predicted"/>
<evidence type="ECO:0000313" key="11">
    <source>
        <dbReference type="EMBL" id="TWD94539.1"/>
    </source>
</evidence>
<dbReference type="InterPro" id="IPR036667">
    <property type="entry name" value="PTS_IIB_sorbose-sp_sf"/>
</dbReference>
<evidence type="ECO:0000256" key="3">
    <source>
        <dbReference type="ARBA" id="ARBA00022490"/>
    </source>
</evidence>
<gene>
    <name evidence="11" type="ORF">FB550_11372</name>
</gene>
<dbReference type="AlphaFoldDB" id="A0A561CTI6"/>
<evidence type="ECO:0000256" key="7">
    <source>
        <dbReference type="ARBA" id="ARBA00022777"/>
    </source>
</evidence>
<feature type="domain" description="PTS EIIB type-4" evidence="10">
    <location>
        <begin position="1"/>
        <end position="164"/>
    </location>
</feature>
<dbReference type="PROSITE" id="PS51101">
    <property type="entry name" value="PTS_EIIB_TYPE_4"/>
    <property type="match status" value="1"/>
</dbReference>
<comment type="subcellular location">
    <subcellularLocation>
        <location evidence="1">Cytoplasm</location>
    </subcellularLocation>
</comment>
<evidence type="ECO:0000313" key="12">
    <source>
        <dbReference type="Proteomes" id="UP000319671"/>
    </source>
</evidence>
<organism evidence="11 12">
    <name type="scientific">Neobacillus bataviensis</name>
    <dbReference type="NCBI Taxonomy" id="220685"/>
    <lineage>
        <taxon>Bacteria</taxon>
        <taxon>Bacillati</taxon>
        <taxon>Bacillota</taxon>
        <taxon>Bacilli</taxon>
        <taxon>Bacillales</taxon>
        <taxon>Bacillaceae</taxon>
        <taxon>Neobacillus</taxon>
    </lineage>
</organism>
<dbReference type="GO" id="GO:0009401">
    <property type="term" value="P:phosphoenolpyruvate-dependent sugar phosphotransferase system"/>
    <property type="evidence" value="ECO:0007669"/>
    <property type="project" value="UniProtKB-KW"/>
</dbReference>
<keyword evidence="3" id="KW-0963">Cytoplasm</keyword>
<accession>A0A561CTI6</accession>
<name>A0A561CTI6_9BACI</name>
<dbReference type="InterPro" id="IPR018455">
    <property type="entry name" value="PTS_IIB_sorbose-sp_subgr"/>
</dbReference>
<dbReference type="GO" id="GO:0008982">
    <property type="term" value="F:protein-N(PI)-phosphohistidine-sugar phosphotransferase activity"/>
    <property type="evidence" value="ECO:0007669"/>
    <property type="project" value="InterPro"/>
</dbReference>
<comment type="caution">
    <text evidence="11">The sequence shown here is derived from an EMBL/GenBank/DDBJ whole genome shotgun (WGS) entry which is preliminary data.</text>
</comment>
<keyword evidence="12" id="KW-1185">Reference proteome</keyword>
<dbReference type="CDD" id="cd00001">
    <property type="entry name" value="PTS_IIB_man"/>
    <property type="match status" value="1"/>
</dbReference>
<protein>
    <submittedName>
        <fullName evidence="11">PTS system D-fructose-specific IIB component (F6P-forming, Man family)</fullName>
    </submittedName>
</protein>
<evidence type="ECO:0000259" key="10">
    <source>
        <dbReference type="PROSITE" id="PS51101"/>
    </source>
</evidence>
<evidence type="ECO:0000256" key="2">
    <source>
        <dbReference type="ARBA" id="ARBA00022448"/>
    </source>
</evidence>
<reference evidence="11 12" key="1">
    <citation type="submission" date="2019-06" db="EMBL/GenBank/DDBJ databases">
        <title>Sorghum-associated microbial communities from plants grown in Nebraska, USA.</title>
        <authorList>
            <person name="Schachtman D."/>
        </authorList>
    </citation>
    <scope>NUCLEOTIDE SEQUENCE [LARGE SCALE GENOMIC DNA]</scope>
    <source>
        <strain evidence="11 12">2482</strain>
    </source>
</reference>
<evidence type="ECO:0000256" key="5">
    <source>
        <dbReference type="ARBA" id="ARBA00022679"/>
    </source>
</evidence>
<dbReference type="EMBL" id="VIVN01000013">
    <property type="protein sequence ID" value="TWD94539.1"/>
    <property type="molecule type" value="Genomic_DNA"/>
</dbReference>
<evidence type="ECO:0000256" key="6">
    <source>
        <dbReference type="ARBA" id="ARBA00022683"/>
    </source>
</evidence>
<dbReference type="NCBIfam" id="TIGR00854">
    <property type="entry name" value="pts-sorbose"/>
    <property type="match status" value="1"/>
</dbReference>
<evidence type="ECO:0000256" key="4">
    <source>
        <dbReference type="ARBA" id="ARBA00022597"/>
    </source>
</evidence>
<dbReference type="GO" id="GO:0016301">
    <property type="term" value="F:kinase activity"/>
    <property type="evidence" value="ECO:0007669"/>
    <property type="project" value="UniProtKB-KW"/>
</dbReference>
<dbReference type="GO" id="GO:0005737">
    <property type="term" value="C:cytoplasm"/>
    <property type="evidence" value="ECO:0007669"/>
    <property type="project" value="UniProtKB-SubCell"/>
</dbReference>
<keyword evidence="7" id="KW-0418">Kinase</keyword>